<sequence length="292" mass="33777">MEIQNEIIKTRARIDHLHRQNETFRDLLEKARSLGGKAEESDAIENEFTQESLSAIEKIKENLKCELKSLSSQSNISIEILLEKLQNLENISNAQDKEIECLKCEQAEIKFLLSHPEANRKQWLQDIINFQSRSERKKAELIIAIKNASIPENCNNIKTEIKQVTFEGTDHNSVMERYEDLRFQMLNLEDERFKLLQELQYILEDSRKQIAEEYNNLQKKISAVEGGSVSLHQLSNASSNQDINEDELQNILDSFRNVPAVEATKTSKPEEICPKEMNFYPTGFLPVYCTLL</sequence>
<gene>
    <name evidence="2" type="ORF">GWI33_022340</name>
</gene>
<organism evidence="2 3">
    <name type="scientific">Rhynchophorus ferrugineus</name>
    <name type="common">Red palm weevil</name>
    <name type="synonym">Curculio ferrugineus</name>
    <dbReference type="NCBI Taxonomy" id="354439"/>
    <lineage>
        <taxon>Eukaryota</taxon>
        <taxon>Metazoa</taxon>
        <taxon>Ecdysozoa</taxon>
        <taxon>Arthropoda</taxon>
        <taxon>Hexapoda</taxon>
        <taxon>Insecta</taxon>
        <taxon>Pterygota</taxon>
        <taxon>Neoptera</taxon>
        <taxon>Endopterygota</taxon>
        <taxon>Coleoptera</taxon>
        <taxon>Polyphaga</taxon>
        <taxon>Cucujiformia</taxon>
        <taxon>Curculionidae</taxon>
        <taxon>Dryophthorinae</taxon>
        <taxon>Rhynchophorus</taxon>
    </lineage>
</organism>
<keyword evidence="1" id="KW-0175">Coiled coil</keyword>
<keyword evidence="3" id="KW-1185">Reference proteome</keyword>
<name>A0A834HPA3_RHYFE</name>
<protein>
    <submittedName>
        <fullName evidence="2">Uncharacterized protein</fullName>
    </submittedName>
</protein>
<feature type="coiled-coil region" evidence="1">
    <location>
        <begin position="53"/>
        <end position="105"/>
    </location>
</feature>
<accession>A0A834HPA3</accession>
<evidence type="ECO:0000313" key="2">
    <source>
        <dbReference type="EMBL" id="KAF7264799.1"/>
    </source>
</evidence>
<dbReference type="EMBL" id="JAACXV010015908">
    <property type="protein sequence ID" value="KAF7264799.1"/>
    <property type="molecule type" value="Genomic_DNA"/>
</dbReference>
<proteinExistence type="predicted"/>
<dbReference type="OrthoDB" id="6727225at2759"/>
<dbReference type="Proteomes" id="UP000625711">
    <property type="component" value="Unassembled WGS sequence"/>
</dbReference>
<dbReference type="AlphaFoldDB" id="A0A834HPA3"/>
<feature type="coiled-coil region" evidence="1">
    <location>
        <begin position="171"/>
        <end position="216"/>
    </location>
</feature>
<reference evidence="2" key="1">
    <citation type="submission" date="2020-08" db="EMBL/GenBank/DDBJ databases">
        <title>Genome sequencing and assembly of the red palm weevil Rhynchophorus ferrugineus.</title>
        <authorList>
            <person name="Dias G.B."/>
            <person name="Bergman C.M."/>
            <person name="Manee M."/>
        </authorList>
    </citation>
    <scope>NUCLEOTIDE SEQUENCE</scope>
    <source>
        <strain evidence="2">AA-2017</strain>
        <tissue evidence="2">Whole larva</tissue>
    </source>
</reference>
<evidence type="ECO:0000256" key="1">
    <source>
        <dbReference type="SAM" id="Coils"/>
    </source>
</evidence>
<comment type="caution">
    <text evidence="2">The sequence shown here is derived from an EMBL/GenBank/DDBJ whole genome shotgun (WGS) entry which is preliminary data.</text>
</comment>
<evidence type="ECO:0000313" key="3">
    <source>
        <dbReference type="Proteomes" id="UP000625711"/>
    </source>
</evidence>